<dbReference type="OrthoDB" id="6125641at2759"/>
<dbReference type="InterPro" id="IPR013783">
    <property type="entry name" value="Ig-like_fold"/>
</dbReference>
<dbReference type="EMBL" id="CACVKT020009166">
    <property type="protein sequence ID" value="CAC5420760.1"/>
    <property type="molecule type" value="Genomic_DNA"/>
</dbReference>
<keyword evidence="4" id="KW-0325">Glycoprotein</keyword>
<keyword evidence="2 6" id="KW-0472">Membrane</keyword>
<evidence type="ECO:0000259" key="8">
    <source>
        <dbReference type="PROSITE" id="PS50835"/>
    </source>
</evidence>
<dbReference type="InterPro" id="IPR003599">
    <property type="entry name" value="Ig_sub"/>
</dbReference>
<keyword evidence="5" id="KW-0393">Immunoglobulin domain</keyword>
<dbReference type="SMART" id="SM00409">
    <property type="entry name" value="IG"/>
    <property type="match status" value="3"/>
</dbReference>
<feature type="domain" description="Ig-like" evidence="8">
    <location>
        <begin position="390"/>
        <end position="480"/>
    </location>
</feature>
<evidence type="ECO:0000313" key="10">
    <source>
        <dbReference type="Proteomes" id="UP000507470"/>
    </source>
</evidence>
<feature type="chain" id="PRO_5026783871" evidence="7">
    <location>
        <begin position="26"/>
        <end position="685"/>
    </location>
</feature>
<feature type="domain" description="Ig-like" evidence="8">
    <location>
        <begin position="293"/>
        <end position="383"/>
    </location>
</feature>
<dbReference type="InterPro" id="IPR051275">
    <property type="entry name" value="Cell_adhesion_signaling"/>
</dbReference>
<dbReference type="Gene3D" id="2.60.40.10">
    <property type="entry name" value="Immunoglobulins"/>
    <property type="match status" value="3"/>
</dbReference>
<accession>A0A6J8EJP1</accession>
<keyword evidence="7" id="KW-0732">Signal</keyword>
<evidence type="ECO:0000256" key="7">
    <source>
        <dbReference type="SAM" id="SignalP"/>
    </source>
</evidence>
<evidence type="ECO:0000256" key="1">
    <source>
        <dbReference type="ARBA" id="ARBA00004479"/>
    </source>
</evidence>
<evidence type="ECO:0000256" key="3">
    <source>
        <dbReference type="ARBA" id="ARBA00023157"/>
    </source>
</evidence>
<keyword evidence="3" id="KW-1015">Disulfide bond</keyword>
<reference evidence="9 10" key="1">
    <citation type="submission" date="2020-06" db="EMBL/GenBank/DDBJ databases">
        <authorList>
            <person name="Li R."/>
            <person name="Bekaert M."/>
        </authorList>
    </citation>
    <scope>NUCLEOTIDE SEQUENCE [LARGE SCALE GENOMIC DNA]</scope>
    <source>
        <strain evidence="10">wild</strain>
    </source>
</reference>
<dbReference type="SUPFAM" id="SSF48726">
    <property type="entry name" value="Immunoglobulin"/>
    <property type="match status" value="4"/>
</dbReference>
<dbReference type="InterPro" id="IPR007110">
    <property type="entry name" value="Ig-like_dom"/>
</dbReference>
<dbReference type="GO" id="GO:0016020">
    <property type="term" value="C:membrane"/>
    <property type="evidence" value="ECO:0007669"/>
    <property type="project" value="UniProtKB-SubCell"/>
</dbReference>
<keyword evidence="10" id="KW-1185">Reference proteome</keyword>
<sequence>MTYLKLYQGCMFGIIILAVSCTAHSRNETSVNWTIHGSVHFGNTTILHCMIDRKFNVCENVLHIRRWTKYPNQTILTFEEISSNETKYKGKVNKHCTTSSLHIHNFGPNDFGVYTCSFGLHSKEFRLERSSYQSYVIKIMTKNINVNMLCSNNHLELEIEMQETFPTPMCYSNIKDNSEMKNRIVHTHITGVQNATKDKIKYKLKDHSCSGVIHTFCLFDKTKVKVFNRTYNCCTEPGSDRATGSFQDSHLEAGTVYVHVLEFDITRSTMAILILVLLIIIDCSVAYASTQLVKENSDIVLICPFRVESKSIIWLGPKEEKLTTYIVGKLINPNISSYSRIRLIGNHSNGEYNLQILNVSSNDVGTYQCQSVQNGTAVQRTFLLKISEYPVTIQPTSANCRASDSHRVTLLCQVDVEDTNDWQNVWLHSRNDNFIKNLTGLINGSKSTLYITGCDYRVQGNYTCKWMREFKEFSASAFVTVNGPPSITETEYWKENRDICMKVIFYSVPKANTIYWFDHDNELVISKRISILLYPSVVKLNYSNKIFTEDGFASQLCVSDVRHIDLTSYRWQVVNIYGSVEYTFLDHWIDKIFYQLDQSTNEKQSTKVYIIQQDITLKDEASTHVGIPLKFALIGSVVVIVLIMFAIAALWFHQQRYTLKDPTYNIVMSIQDVNRRRMRRLEIFQ</sequence>
<evidence type="ECO:0000256" key="4">
    <source>
        <dbReference type="ARBA" id="ARBA00023180"/>
    </source>
</evidence>
<dbReference type="AlphaFoldDB" id="A0A6J8EJP1"/>
<protein>
    <submittedName>
        <fullName evidence="9">NCAM</fullName>
    </submittedName>
</protein>
<organism evidence="9 10">
    <name type="scientific">Mytilus coruscus</name>
    <name type="common">Sea mussel</name>
    <dbReference type="NCBI Taxonomy" id="42192"/>
    <lineage>
        <taxon>Eukaryota</taxon>
        <taxon>Metazoa</taxon>
        <taxon>Spiralia</taxon>
        <taxon>Lophotrochozoa</taxon>
        <taxon>Mollusca</taxon>
        <taxon>Bivalvia</taxon>
        <taxon>Autobranchia</taxon>
        <taxon>Pteriomorphia</taxon>
        <taxon>Mytilida</taxon>
        <taxon>Mytiloidea</taxon>
        <taxon>Mytilidae</taxon>
        <taxon>Mytilinae</taxon>
        <taxon>Mytilus</taxon>
    </lineage>
</organism>
<comment type="subcellular location">
    <subcellularLocation>
        <location evidence="1">Membrane</location>
        <topology evidence="1">Single-pass type I membrane protein</topology>
    </subcellularLocation>
</comment>
<evidence type="ECO:0000256" key="2">
    <source>
        <dbReference type="ARBA" id="ARBA00023136"/>
    </source>
</evidence>
<proteinExistence type="predicted"/>
<feature type="transmembrane region" description="Helical" evidence="6">
    <location>
        <begin position="631"/>
        <end position="652"/>
    </location>
</feature>
<gene>
    <name evidence="9" type="ORF">MCOR_52951</name>
</gene>
<dbReference type="Proteomes" id="UP000507470">
    <property type="component" value="Unassembled WGS sequence"/>
</dbReference>
<dbReference type="PANTHER" id="PTHR11640">
    <property type="entry name" value="NEPHRIN"/>
    <property type="match status" value="1"/>
</dbReference>
<dbReference type="InterPro" id="IPR036179">
    <property type="entry name" value="Ig-like_dom_sf"/>
</dbReference>
<evidence type="ECO:0000256" key="6">
    <source>
        <dbReference type="SAM" id="Phobius"/>
    </source>
</evidence>
<dbReference type="PROSITE" id="PS50835">
    <property type="entry name" value="IG_LIKE"/>
    <property type="match status" value="3"/>
</dbReference>
<name>A0A6J8EJP1_MYTCO</name>
<evidence type="ECO:0000256" key="5">
    <source>
        <dbReference type="ARBA" id="ARBA00023319"/>
    </source>
</evidence>
<keyword evidence="6" id="KW-1133">Transmembrane helix</keyword>
<feature type="signal peptide" evidence="7">
    <location>
        <begin position="1"/>
        <end position="25"/>
    </location>
</feature>
<dbReference type="PROSITE" id="PS51257">
    <property type="entry name" value="PROKAR_LIPOPROTEIN"/>
    <property type="match status" value="1"/>
</dbReference>
<feature type="domain" description="Ig-like" evidence="8">
    <location>
        <begin position="1"/>
        <end position="116"/>
    </location>
</feature>
<keyword evidence="6" id="KW-0812">Transmembrane</keyword>
<evidence type="ECO:0000313" key="9">
    <source>
        <dbReference type="EMBL" id="CAC5420760.1"/>
    </source>
</evidence>